<name>A0A5J4TJA7_9EUKA</name>
<evidence type="ECO:0000256" key="1">
    <source>
        <dbReference type="SAM" id="Coils"/>
    </source>
</evidence>
<protein>
    <submittedName>
        <fullName evidence="2">Uncharacterized protein</fullName>
    </submittedName>
</protein>
<feature type="coiled-coil region" evidence="1">
    <location>
        <begin position="26"/>
        <end position="53"/>
    </location>
</feature>
<dbReference type="EMBL" id="SNRW01029986">
    <property type="protein sequence ID" value="KAA6358358.1"/>
    <property type="molecule type" value="Genomic_DNA"/>
</dbReference>
<organism evidence="2 3">
    <name type="scientific">Streblomastix strix</name>
    <dbReference type="NCBI Taxonomy" id="222440"/>
    <lineage>
        <taxon>Eukaryota</taxon>
        <taxon>Metamonada</taxon>
        <taxon>Preaxostyla</taxon>
        <taxon>Oxymonadida</taxon>
        <taxon>Streblomastigidae</taxon>
        <taxon>Streblomastix</taxon>
    </lineage>
</organism>
<comment type="caution">
    <text evidence="2">The sequence shown here is derived from an EMBL/GenBank/DDBJ whole genome shotgun (WGS) entry which is preliminary data.</text>
</comment>
<reference evidence="2 3" key="1">
    <citation type="submission" date="2019-03" db="EMBL/GenBank/DDBJ databases">
        <title>Single cell metagenomics reveals metabolic interactions within the superorganism composed of flagellate Streblomastix strix and complex community of Bacteroidetes bacteria on its surface.</title>
        <authorList>
            <person name="Treitli S.C."/>
            <person name="Kolisko M."/>
            <person name="Husnik F."/>
            <person name="Keeling P."/>
            <person name="Hampl V."/>
        </authorList>
    </citation>
    <scope>NUCLEOTIDE SEQUENCE [LARGE SCALE GENOMIC DNA]</scope>
    <source>
        <strain evidence="2">ST1C</strain>
    </source>
</reference>
<accession>A0A5J4TJA7</accession>
<evidence type="ECO:0000313" key="3">
    <source>
        <dbReference type="Proteomes" id="UP000324800"/>
    </source>
</evidence>
<proteinExistence type="predicted"/>
<dbReference type="Proteomes" id="UP000324800">
    <property type="component" value="Unassembled WGS sequence"/>
</dbReference>
<sequence>MFLFSISIIQFPVFFLCKGTKPLFYIQFYYEEEEALEEDKDKEEFEAEDIEEIEGTVEFEDKVEEEEEPDIED</sequence>
<gene>
    <name evidence="2" type="ORF">EZS28_046115</name>
</gene>
<dbReference type="AlphaFoldDB" id="A0A5J4TJA7"/>
<evidence type="ECO:0000313" key="2">
    <source>
        <dbReference type="EMBL" id="KAA6358358.1"/>
    </source>
</evidence>
<keyword evidence="1" id="KW-0175">Coiled coil</keyword>